<sequence length="79" mass="8640">MITIARFLFPHEAHIAKASLNSAGIHAFLADEHTVNMQWLYSNAMGGVRLMVDEDQAEVAADLLASDFSHCLADSEHGE</sequence>
<accession>A0A2T3QM10</accession>
<gene>
    <name evidence="2" type="ORF">NCTC11647_01119</name>
</gene>
<protein>
    <recommendedName>
        <fullName evidence="1">DUF2007 domain-containing protein</fullName>
    </recommendedName>
</protein>
<evidence type="ECO:0000259" key="1">
    <source>
        <dbReference type="Pfam" id="PF09413"/>
    </source>
</evidence>
<dbReference type="Proteomes" id="UP000251647">
    <property type="component" value="Unassembled WGS sequence"/>
</dbReference>
<dbReference type="OrthoDB" id="8480302at2"/>
<feature type="domain" description="DUF2007" evidence="1">
    <location>
        <begin position="1"/>
        <end position="65"/>
    </location>
</feature>
<dbReference type="Pfam" id="PF09413">
    <property type="entry name" value="DUF2007"/>
    <property type="match status" value="1"/>
</dbReference>
<name>A0A2T3QM10_PHODM</name>
<reference evidence="2 3" key="1">
    <citation type="submission" date="2018-06" db="EMBL/GenBank/DDBJ databases">
        <authorList>
            <consortium name="Pathogen Informatics"/>
            <person name="Doyle S."/>
        </authorList>
    </citation>
    <scope>NUCLEOTIDE SEQUENCE [LARGE SCALE GENOMIC DNA]</scope>
    <source>
        <strain evidence="2 3">NCTC11647</strain>
    </source>
</reference>
<dbReference type="EMBL" id="UATL01000001">
    <property type="protein sequence ID" value="SPY28033.1"/>
    <property type="molecule type" value="Genomic_DNA"/>
</dbReference>
<evidence type="ECO:0000313" key="3">
    <source>
        <dbReference type="Proteomes" id="UP000251647"/>
    </source>
</evidence>
<dbReference type="InterPro" id="IPR011322">
    <property type="entry name" value="N-reg_PII-like_a/b"/>
</dbReference>
<dbReference type="InterPro" id="IPR018551">
    <property type="entry name" value="DUF2007"/>
</dbReference>
<dbReference type="SUPFAM" id="SSF54913">
    <property type="entry name" value="GlnB-like"/>
    <property type="match status" value="1"/>
</dbReference>
<evidence type="ECO:0000313" key="2">
    <source>
        <dbReference type="EMBL" id="SPY28033.1"/>
    </source>
</evidence>
<dbReference type="AlphaFoldDB" id="A0A2T3QM10"/>
<proteinExistence type="predicted"/>
<dbReference type="Gene3D" id="3.30.70.790">
    <property type="entry name" value="UreE, C-terminal domain"/>
    <property type="match status" value="1"/>
</dbReference>
<organism evidence="2 3">
    <name type="scientific">Photobacterium damselae</name>
    <dbReference type="NCBI Taxonomy" id="38293"/>
    <lineage>
        <taxon>Bacteria</taxon>
        <taxon>Pseudomonadati</taxon>
        <taxon>Pseudomonadota</taxon>
        <taxon>Gammaproteobacteria</taxon>
        <taxon>Vibrionales</taxon>
        <taxon>Vibrionaceae</taxon>
        <taxon>Photobacterium</taxon>
    </lineage>
</organism>